<name>A0ABQ0GLL0_9PEZI</name>
<protein>
    <recommendedName>
        <fullName evidence="4">Protein kinase domain-containing protein</fullName>
    </recommendedName>
</protein>
<evidence type="ECO:0000313" key="3">
    <source>
        <dbReference type="Proteomes" id="UP001628179"/>
    </source>
</evidence>
<reference evidence="2 3" key="1">
    <citation type="submission" date="2024-09" db="EMBL/GenBank/DDBJ databases">
        <title>Itraconazole resistance in Madurella fahalii resulting from another homologue of gene encoding cytochrome P450 14-alpha sterol demethylase (CYP51).</title>
        <authorList>
            <person name="Yoshioka I."/>
            <person name="Fahal A.H."/>
            <person name="Kaneko S."/>
            <person name="Yaguchi T."/>
        </authorList>
    </citation>
    <scope>NUCLEOTIDE SEQUENCE [LARGE SCALE GENOMIC DNA]</scope>
    <source>
        <strain evidence="2 3">IFM 68171</strain>
    </source>
</reference>
<dbReference type="InterPro" id="IPR052396">
    <property type="entry name" value="Meiotic_Drive_Suppr_Kinase"/>
</dbReference>
<organism evidence="2 3">
    <name type="scientific">Madurella fahalii</name>
    <dbReference type="NCBI Taxonomy" id="1157608"/>
    <lineage>
        <taxon>Eukaryota</taxon>
        <taxon>Fungi</taxon>
        <taxon>Dikarya</taxon>
        <taxon>Ascomycota</taxon>
        <taxon>Pezizomycotina</taxon>
        <taxon>Sordariomycetes</taxon>
        <taxon>Sordariomycetidae</taxon>
        <taxon>Sordariales</taxon>
        <taxon>Sordariales incertae sedis</taxon>
        <taxon>Madurella</taxon>
    </lineage>
</organism>
<evidence type="ECO:0008006" key="4">
    <source>
        <dbReference type="Google" id="ProtNLM"/>
    </source>
</evidence>
<proteinExistence type="predicted"/>
<dbReference type="SUPFAM" id="SSF56112">
    <property type="entry name" value="Protein kinase-like (PK-like)"/>
    <property type="match status" value="1"/>
</dbReference>
<feature type="region of interest" description="Disordered" evidence="1">
    <location>
        <begin position="117"/>
        <end position="175"/>
    </location>
</feature>
<gene>
    <name evidence="2" type="ORF">MFIFM68171_08857</name>
</gene>
<dbReference type="GeneID" id="98179599"/>
<dbReference type="PANTHER" id="PTHR37171:SF1">
    <property type="entry name" value="SERINE_THREONINE-PROTEIN KINASE YRZF-RELATED"/>
    <property type="match status" value="1"/>
</dbReference>
<dbReference type="PANTHER" id="PTHR37171">
    <property type="entry name" value="SERINE/THREONINE-PROTEIN KINASE YRZF-RELATED"/>
    <property type="match status" value="1"/>
</dbReference>
<feature type="compositionally biased region" description="Basic residues" evidence="1">
    <location>
        <begin position="148"/>
        <end position="161"/>
    </location>
</feature>
<sequence>MIGKGIQYGYVCTGEAFVFLHIPDDPSTVYFSVCIPNLDVVDDAQVFAFILQALRARPPPESWHDDAERLDIWAVEYEDVLRNIPETDRKRKKRRASPYKAQRWKGFKRSPILTRFCRPPRDANVNRPEDEDPPSPSPNPSGTGSRLIRTRSKGQGGRRRGGQQEQGQATKPNVQSRPFCTQQCLLGLAYGGPMDRNCPNADHHGQEHIDRLEFLRLIRHQLATDRGPDADCAPLHRSGARGSLFKVRLSTHSYTLVAKGIESFDRMYLQHENKIYDRLQAIQGKHIPVCLGSIDLVRPYHYDGGVYMHFMFLSWAGRPLSDCGNQADKTDIIRAVTTTFDAVHKLRVLHRDAEARNILYDSGSLMVVDFERAEFRGHQSLRSIAANGRDRKRKRRILQKQKKEDFARELNCALENVSSCLASGCSPNR</sequence>
<dbReference type="Gene3D" id="1.10.510.10">
    <property type="entry name" value="Transferase(Phosphotransferase) domain 1"/>
    <property type="match status" value="1"/>
</dbReference>
<dbReference type="Proteomes" id="UP001628179">
    <property type="component" value="Unassembled WGS sequence"/>
</dbReference>
<dbReference type="InterPro" id="IPR011009">
    <property type="entry name" value="Kinase-like_dom_sf"/>
</dbReference>
<evidence type="ECO:0000313" key="2">
    <source>
        <dbReference type="EMBL" id="GAB1318647.1"/>
    </source>
</evidence>
<comment type="caution">
    <text evidence="2">The sequence shown here is derived from an EMBL/GenBank/DDBJ whole genome shotgun (WGS) entry which is preliminary data.</text>
</comment>
<accession>A0ABQ0GLL0</accession>
<dbReference type="Gene3D" id="3.30.200.20">
    <property type="entry name" value="Phosphorylase Kinase, domain 1"/>
    <property type="match status" value="1"/>
</dbReference>
<keyword evidence="3" id="KW-1185">Reference proteome</keyword>
<dbReference type="Pfam" id="PF06293">
    <property type="entry name" value="Kdo"/>
    <property type="match status" value="1"/>
</dbReference>
<dbReference type="RefSeq" id="XP_070920377.1">
    <property type="nucleotide sequence ID" value="XM_071064276.1"/>
</dbReference>
<evidence type="ECO:0000256" key="1">
    <source>
        <dbReference type="SAM" id="MobiDB-lite"/>
    </source>
</evidence>
<dbReference type="EMBL" id="BAAFSV010000005">
    <property type="protein sequence ID" value="GAB1318647.1"/>
    <property type="molecule type" value="Genomic_DNA"/>
</dbReference>